<dbReference type="OrthoDB" id="283783at2"/>
<name>B1Y1D3_LEPCP</name>
<dbReference type="KEGG" id="lch:Lcho_1965"/>
<dbReference type="Proteomes" id="UP000001693">
    <property type="component" value="Chromosome"/>
</dbReference>
<sequence>MPAANHLVLLVEEPSMEAFLHALLPRLMPARRTFEIHPFQGKDDLMAKLEARLRAYAQWLPDDWRVLVIVDRDDEDCKALKSRMEAIGTRAGLLTRTRAVAAAGHGDWQLANRIAVEELEAWYFGDWPAVQAVYPKLPDGVPKSRGLRDPDAITGGTWEAFERVLQRHGYAKAGLAKIEAARAIGRHIEPSRSRSPSFLAFHAALAEALV</sequence>
<evidence type="ECO:0008006" key="3">
    <source>
        <dbReference type="Google" id="ProtNLM"/>
    </source>
</evidence>
<dbReference type="eggNOG" id="ENOG502ZYZ6">
    <property type="taxonomic scope" value="Bacteria"/>
</dbReference>
<protein>
    <recommendedName>
        <fullName evidence="3">DUF4276 family protein</fullName>
    </recommendedName>
</protein>
<proteinExistence type="predicted"/>
<evidence type="ECO:0000313" key="1">
    <source>
        <dbReference type="EMBL" id="ACB34232.1"/>
    </source>
</evidence>
<dbReference type="Pfam" id="PF14103">
    <property type="entry name" value="DUF4276"/>
    <property type="match status" value="1"/>
</dbReference>
<accession>B1Y1D3</accession>
<dbReference type="HOGENOM" id="CLU_109798_0_0_4"/>
<keyword evidence="2" id="KW-1185">Reference proteome</keyword>
<dbReference type="RefSeq" id="WP_012346992.1">
    <property type="nucleotide sequence ID" value="NC_010524.1"/>
</dbReference>
<dbReference type="AlphaFoldDB" id="B1Y1D3"/>
<reference evidence="1 2" key="1">
    <citation type="submission" date="2008-03" db="EMBL/GenBank/DDBJ databases">
        <title>Complete sequence of Leptothrix cholodnii SP-6.</title>
        <authorList>
            <consortium name="US DOE Joint Genome Institute"/>
            <person name="Copeland A."/>
            <person name="Lucas S."/>
            <person name="Lapidus A."/>
            <person name="Glavina del Rio T."/>
            <person name="Dalin E."/>
            <person name="Tice H."/>
            <person name="Bruce D."/>
            <person name="Goodwin L."/>
            <person name="Pitluck S."/>
            <person name="Chertkov O."/>
            <person name="Brettin T."/>
            <person name="Detter J.C."/>
            <person name="Han C."/>
            <person name="Kuske C.R."/>
            <person name="Schmutz J."/>
            <person name="Larimer F."/>
            <person name="Land M."/>
            <person name="Hauser L."/>
            <person name="Kyrpides N."/>
            <person name="Lykidis A."/>
            <person name="Emerson D."/>
            <person name="Richardson P."/>
        </authorList>
    </citation>
    <scope>NUCLEOTIDE SEQUENCE [LARGE SCALE GENOMIC DNA]</scope>
    <source>
        <strain evidence="2">ATCC 51168 / LMG 8142 / SP-6</strain>
    </source>
</reference>
<evidence type="ECO:0000313" key="2">
    <source>
        <dbReference type="Proteomes" id="UP000001693"/>
    </source>
</evidence>
<dbReference type="InterPro" id="IPR025455">
    <property type="entry name" value="DUF4276"/>
</dbReference>
<dbReference type="EMBL" id="CP001013">
    <property type="protein sequence ID" value="ACB34232.1"/>
    <property type="molecule type" value="Genomic_DNA"/>
</dbReference>
<dbReference type="STRING" id="395495.Lcho_1965"/>
<gene>
    <name evidence="1" type="ordered locus">Lcho_1965</name>
</gene>
<organism evidence="1 2">
    <name type="scientific">Leptothrix cholodnii (strain ATCC 51168 / LMG 8142 / SP-6)</name>
    <name type="common">Leptothrix discophora (strain SP-6)</name>
    <dbReference type="NCBI Taxonomy" id="395495"/>
    <lineage>
        <taxon>Bacteria</taxon>
        <taxon>Pseudomonadati</taxon>
        <taxon>Pseudomonadota</taxon>
        <taxon>Betaproteobacteria</taxon>
        <taxon>Burkholderiales</taxon>
        <taxon>Sphaerotilaceae</taxon>
        <taxon>Leptothrix</taxon>
    </lineage>
</organism>